<feature type="compositionally biased region" description="Polar residues" evidence="9">
    <location>
        <begin position="287"/>
        <end position="324"/>
    </location>
</feature>
<dbReference type="Gene3D" id="3.40.50.1820">
    <property type="entry name" value="alpha/beta hydrolase"/>
    <property type="match status" value="1"/>
</dbReference>
<comment type="function">
    <text evidence="8">Catalyzes the hydrolysis of complex carboxylic polyesters found in the cell wall of plants. Degrades cutin, a macromolecule that forms the structure of the plant cuticle.</text>
</comment>
<feature type="compositionally biased region" description="Low complexity" evidence="9">
    <location>
        <begin position="242"/>
        <end position="286"/>
    </location>
</feature>
<reference evidence="10" key="1">
    <citation type="submission" date="2015-01" db="EMBL/GenBank/DDBJ databases">
        <authorList>
            <person name="Durling Mikael"/>
        </authorList>
    </citation>
    <scope>NUCLEOTIDE SEQUENCE</scope>
</reference>
<comment type="subcellular location">
    <subcellularLocation>
        <location evidence="1 8">Secreted</location>
    </subcellularLocation>
</comment>
<proteinExistence type="inferred from homology"/>
<comment type="catalytic activity">
    <reaction evidence="8">
        <text>cutin + H2O = cutin monomers.</text>
        <dbReference type="EC" id="3.1.1.74"/>
    </reaction>
</comment>
<evidence type="ECO:0000313" key="10">
    <source>
        <dbReference type="EMBL" id="CEO46001.1"/>
    </source>
</evidence>
<protein>
    <recommendedName>
        <fullName evidence="8">Cutinase</fullName>
        <ecNumber evidence="8">3.1.1.74</ecNumber>
    </recommendedName>
</protein>
<evidence type="ECO:0000256" key="4">
    <source>
        <dbReference type="ARBA" id="ARBA00022525"/>
    </source>
</evidence>
<evidence type="ECO:0000256" key="8">
    <source>
        <dbReference type="RuleBase" id="RU361263"/>
    </source>
</evidence>
<dbReference type="InterPro" id="IPR029058">
    <property type="entry name" value="AB_hydrolase_fold"/>
</dbReference>
<evidence type="ECO:0000256" key="5">
    <source>
        <dbReference type="ARBA" id="ARBA00022729"/>
    </source>
</evidence>
<organism evidence="10">
    <name type="scientific">Bionectria ochroleuca</name>
    <name type="common">Gliocladium roseum</name>
    <dbReference type="NCBI Taxonomy" id="29856"/>
    <lineage>
        <taxon>Eukaryota</taxon>
        <taxon>Fungi</taxon>
        <taxon>Dikarya</taxon>
        <taxon>Ascomycota</taxon>
        <taxon>Pezizomycotina</taxon>
        <taxon>Sordariomycetes</taxon>
        <taxon>Hypocreomycetidae</taxon>
        <taxon>Hypocreales</taxon>
        <taxon>Bionectriaceae</taxon>
        <taxon>Clonostachys</taxon>
    </lineage>
</organism>
<feature type="chain" id="PRO_5005110704" description="Cutinase" evidence="8">
    <location>
        <begin position="18"/>
        <end position="352"/>
    </location>
</feature>
<evidence type="ECO:0000256" key="9">
    <source>
        <dbReference type="SAM" id="MobiDB-lite"/>
    </source>
</evidence>
<evidence type="ECO:0000256" key="6">
    <source>
        <dbReference type="ARBA" id="ARBA00022801"/>
    </source>
</evidence>
<dbReference type="AlphaFoldDB" id="A0A0B7JU22"/>
<sequence length="352" mass="37033">MRAPFVPLLLFVAPAIAQELALAQRGDTNCTDVHIFLARGNNEPYPGRQSKLVAAICNGLKSCDYEDIAYYNPFEAPYCESVAEGASSGISQITAYNERCPQSKLVVSGYSQGAHVVGDVLGGGGGVYFQGCVQTSNDGLDFEKAPGNMIRAALLFGNTLHTANQPFNYESGSGGNGLFPRSGDRLVGLNKFASVLRDYCVASDPICAGGDVVANHLNYFDIYSTNAANWVVEKLGLEDGPTSTVMSTTTSSTARSSADSSRSSSTSEASSTYASATSFSGTASQTEDTTASETYHNTASETRGTIEQTTQPTSSDSQDNAQGASSDGISLISLSSTSVRLILGFAIFIFTW</sequence>
<evidence type="ECO:0000256" key="2">
    <source>
        <dbReference type="ARBA" id="ARBA00007534"/>
    </source>
</evidence>
<dbReference type="Pfam" id="PF01083">
    <property type="entry name" value="Cutinase"/>
    <property type="match status" value="1"/>
</dbReference>
<evidence type="ECO:0000256" key="3">
    <source>
        <dbReference type="ARBA" id="ARBA00022487"/>
    </source>
</evidence>
<dbReference type="EMBL" id="CDPU01000003">
    <property type="protein sequence ID" value="CEO46001.1"/>
    <property type="molecule type" value="Genomic_DNA"/>
</dbReference>
<dbReference type="SMART" id="SM01110">
    <property type="entry name" value="Cutinase"/>
    <property type="match status" value="1"/>
</dbReference>
<feature type="signal peptide" evidence="8">
    <location>
        <begin position="1"/>
        <end position="17"/>
    </location>
</feature>
<dbReference type="PANTHER" id="PTHR33630:SF13">
    <property type="entry name" value="ACETYLXYLAN ESTERASE"/>
    <property type="match status" value="1"/>
</dbReference>
<dbReference type="GO" id="GO:0005576">
    <property type="term" value="C:extracellular region"/>
    <property type="evidence" value="ECO:0007669"/>
    <property type="project" value="UniProtKB-SubCell"/>
</dbReference>
<evidence type="ECO:0000256" key="1">
    <source>
        <dbReference type="ARBA" id="ARBA00004613"/>
    </source>
</evidence>
<name>A0A0B7JU22_BIOOC</name>
<keyword evidence="7" id="KW-1015">Disulfide bond</keyword>
<keyword evidence="4 8" id="KW-0964">Secreted</keyword>
<dbReference type="SUPFAM" id="SSF53474">
    <property type="entry name" value="alpha/beta-Hydrolases"/>
    <property type="match status" value="1"/>
</dbReference>
<dbReference type="PROSITE" id="PS00931">
    <property type="entry name" value="CUTINASE_2"/>
    <property type="match status" value="1"/>
</dbReference>
<dbReference type="PROSITE" id="PS00155">
    <property type="entry name" value="CUTINASE_1"/>
    <property type="match status" value="1"/>
</dbReference>
<accession>A0A0B7JU22</accession>
<dbReference type="InterPro" id="IPR000675">
    <property type="entry name" value="Cutinase/axe"/>
</dbReference>
<dbReference type="PANTHER" id="PTHR33630">
    <property type="entry name" value="CUTINASE RV1984C-RELATED-RELATED"/>
    <property type="match status" value="1"/>
</dbReference>
<feature type="region of interest" description="Disordered" evidence="9">
    <location>
        <begin position="239"/>
        <end position="325"/>
    </location>
</feature>
<dbReference type="GO" id="GO:0050525">
    <property type="term" value="F:cutinase activity"/>
    <property type="evidence" value="ECO:0007669"/>
    <property type="project" value="UniProtKB-UniRule"/>
</dbReference>
<comment type="similarity">
    <text evidence="2 8">Belongs to the cutinase family.</text>
</comment>
<keyword evidence="5 8" id="KW-0732">Signal</keyword>
<evidence type="ECO:0000256" key="7">
    <source>
        <dbReference type="ARBA" id="ARBA00023157"/>
    </source>
</evidence>
<keyword evidence="6 8" id="KW-0378">Hydrolase</keyword>
<gene>
    <name evidence="10" type="ORF">BN869_000002056_1</name>
</gene>
<dbReference type="InterPro" id="IPR043580">
    <property type="entry name" value="CUTINASE_1"/>
</dbReference>
<dbReference type="InterPro" id="IPR043579">
    <property type="entry name" value="CUTINASE_2"/>
</dbReference>
<dbReference type="EC" id="3.1.1.74" evidence="8"/>
<keyword evidence="3 8" id="KW-0719">Serine esterase</keyword>